<evidence type="ECO:0000313" key="3">
    <source>
        <dbReference type="Proteomes" id="UP000284375"/>
    </source>
</evidence>
<dbReference type="Proteomes" id="UP000284375">
    <property type="component" value="Unassembled WGS sequence"/>
</dbReference>
<protein>
    <submittedName>
        <fullName evidence="2">Uncharacterized protein</fullName>
    </submittedName>
</protein>
<comment type="caution">
    <text evidence="2">The sequence shown here is derived from an EMBL/GenBank/DDBJ whole genome shotgun (WGS) entry which is preliminary data.</text>
</comment>
<gene>
    <name evidence="2" type="ORF">VSDG_01977</name>
</gene>
<sequence>METCYDLVRVFPDPDLDVHHRVKHSDSGCPCHASVVGGFVIVIVIVYQSQKTSATWRVSVWQVSGSGMSNNAVALARASPYQRRASACVVDDELRLLDRRLPPALEDRERDRRETESAEGDRRRGGRRSPGTYESRPRAGPR</sequence>
<feature type="compositionally biased region" description="Basic and acidic residues" evidence="1">
    <location>
        <begin position="101"/>
        <end position="123"/>
    </location>
</feature>
<proteinExistence type="predicted"/>
<feature type="region of interest" description="Disordered" evidence="1">
    <location>
        <begin position="101"/>
        <end position="142"/>
    </location>
</feature>
<dbReference type="EMBL" id="LJZO01000006">
    <property type="protein sequence ID" value="ROW01548.1"/>
    <property type="molecule type" value="Genomic_DNA"/>
</dbReference>
<name>A0A423WDV5_CYTCH</name>
<keyword evidence="3" id="KW-1185">Reference proteome</keyword>
<accession>A0A423WDV5</accession>
<dbReference type="AlphaFoldDB" id="A0A423WDV5"/>
<organism evidence="2 3">
    <name type="scientific">Cytospora chrysosperma</name>
    <name type="common">Cytospora canker fungus</name>
    <name type="synonym">Sphaeria chrysosperma</name>
    <dbReference type="NCBI Taxonomy" id="252740"/>
    <lineage>
        <taxon>Eukaryota</taxon>
        <taxon>Fungi</taxon>
        <taxon>Dikarya</taxon>
        <taxon>Ascomycota</taxon>
        <taxon>Pezizomycotina</taxon>
        <taxon>Sordariomycetes</taxon>
        <taxon>Sordariomycetidae</taxon>
        <taxon>Diaporthales</taxon>
        <taxon>Cytosporaceae</taxon>
        <taxon>Cytospora</taxon>
    </lineage>
</organism>
<evidence type="ECO:0000313" key="2">
    <source>
        <dbReference type="EMBL" id="ROW01548.1"/>
    </source>
</evidence>
<evidence type="ECO:0000256" key="1">
    <source>
        <dbReference type="SAM" id="MobiDB-lite"/>
    </source>
</evidence>
<reference evidence="2 3" key="1">
    <citation type="submission" date="2015-09" db="EMBL/GenBank/DDBJ databases">
        <title>Host preference determinants of Valsa canker pathogens revealed by comparative genomics.</title>
        <authorList>
            <person name="Yin Z."/>
            <person name="Huang L."/>
        </authorList>
    </citation>
    <scope>NUCLEOTIDE SEQUENCE [LARGE SCALE GENOMIC DNA]</scope>
    <source>
        <strain evidence="2 3">YSFL</strain>
    </source>
</reference>